<evidence type="ECO:0000256" key="1">
    <source>
        <dbReference type="SAM" id="MobiDB-lite"/>
    </source>
</evidence>
<accession>A0A315VFQ9</accession>
<evidence type="ECO:0000313" key="2">
    <source>
        <dbReference type="EMBL" id="PWA21654.1"/>
    </source>
</evidence>
<reference evidence="2 3" key="1">
    <citation type="journal article" date="2018" name="G3 (Bethesda)">
        <title>A High-Quality Reference Genome for the Invasive Mosquitofish Gambusia affinis Using a Chicago Library.</title>
        <authorList>
            <person name="Hoffberg S.L."/>
            <person name="Troendle N.J."/>
            <person name="Glenn T.C."/>
            <person name="Mahmud O."/>
            <person name="Louha S."/>
            <person name="Chalopin D."/>
            <person name="Bennetzen J.L."/>
            <person name="Mauricio R."/>
        </authorList>
    </citation>
    <scope>NUCLEOTIDE SEQUENCE [LARGE SCALE GENOMIC DNA]</scope>
    <source>
        <strain evidence="2">NE01/NJP1002.9</strain>
        <tissue evidence="2">Muscle</tissue>
    </source>
</reference>
<organism evidence="2 3">
    <name type="scientific">Gambusia affinis</name>
    <name type="common">Western mosquitofish</name>
    <name type="synonym">Heterandria affinis</name>
    <dbReference type="NCBI Taxonomy" id="33528"/>
    <lineage>
        <taxon>Eukaryota</taxon>
        <taxon>Metazoa</taxon>
        <taxon>Chordata</taxon>
        <taxon>Craniata</taxon>
        <taxon>Vertebrata</taxon>
        <taxon>Euteleostomi</taxon>
        <taxon>Actinopterygii</taxon>
        <taxon>Neopterygii</taxon>
        <taxon>Teleostei</taxon>
        <taxon>Neoteleostei</taxon>
        <taxon>Acanthomorphata</taxon>
        <taxon>Ovalentaria</taxon>
        <taxon>Atherinomorphae</taxon>
        <taxon>Cyprinodontiformes</taxon>
        <taxon>Poeciliidae</taxon>
        <taxon>Poeciliinae</taxon>
        <taxon>Gambusia</taxon>
    </lineage>
</organism>
<feature type="compositionally biased region" description="Low complexity" evidence="1">
    <location>
        <begin position="79"/>
        <end position="94"/>
    </location>
</feature>
<dbReference type="EMBL" id="NHOQ01001904">
    <property type="protein sequence ID" value="PWA21654.1"/>
    <property type="molecule type" value="Genomic_DNA"/>
</dbReference>
<evidence type="ECO:0000313" key="3">
    <source>
        <dbReference type="Proteomes" id="UP000250572"/>
    </source>
</evidence>
<gene>
    <name evidence="2" type="ORF">CCH79_00003158</name>
</gene>
<name>A0A315VFQ9_GAMAF</name>
<feature type="region of interest" description="Disordered" evidence="1">
    <location>
        <begin position="1"/>
        <end position="94"/>
    </location>
</feature>
<comment type="caution">
    <text evidence="2">The sequence shown here is derived from an EMBL/GenBank/DDBJ whole genome shotgun (WGS) entry which is preliminary data.</text>
</comment>
<sequence>MFAGCSPSERLISRMGGQTRSKTPNADMERKSRHVFTGHQSETIRDVLSPSPSLQPVMLRDPRLGAEPDDGENQRRIGRSLSGTVVTSRRSRLTTTRSFELSGSAGSFWLCLTGVKLSSDQSPALLH</sequence>
<proteinExistence type="predicted"/>
<dbReference type="AlphaFoldDB" id="A0A315VFQ9"/>
<protein>
    <submittedName>
        <fullName evidence="2">Uncharacterized protein</fullName>
    </submittedName>
</protein>
<dbReference type="Proteomes" id="UP000250572">
    <property type="component" value="Unassembled WGS sequence"/>
</dbReference>
<keyword evidence="3" id="KW-1185">Reference proteome</keyword>